<keyword evidence="1" id="KW-0812">Transmembrane</keyword>
<feature type="transmembrane region" description="Helical" evidence="1">
    <location>
        <begin position="134"/>
        <end position="150"/>
    </location>
</feature>
<keyword evidence="1" id="KW-1133">Transmembrane helix</keyword>
<gene>
    <name evidence="3" type="ORF">PJIAN_1714</name>
</gene>
<dbReference type="Proteomes" id="UP000076586">
    <property type="component" value="Unassembled WGS sequence"/>
</dbReference>
<dbReference type="RefSeq" id="WP_068702056.1">
    <property type="nucleotide sequence ID" value="NZ_BDCR01000001.1"/>
</dbReference>
<comment type="caution">
    <text evidence="3">The sequence shown here is derived from an EMBL/GenBank/DDBJ whole genome shotgun (WGS) entry which is preliminary data.</text>
</comment>
<evidence type="ECO:0000313" key="4">
    <source>
        <dbReference type="Proteomes" id="UP000076586"/>
    </source>
</evidence>
<protein>
    <recommendedName>
        <fullName evidence="5">DUF4956 domain-containing protein</fullName>
    </recommendedName>
</protein>
<dbReference type="AlphaFoldDB" id="A0A170YW88"/>
<feature type="transmembrane region" description="Helical" evidence="1">
    <location>
        <begin position="107"/>
        <end position="122"/>
    </location>
</feature>
<dbReference type="STRING" id="681398.PJIAN_1714"/>
<feature type="chain" id="PRO_5007904916" description="DUF4956 domain-containing protein" evidence="2">
    <location>
        <begin position="23"/>
        <end position="235"/>
    </location>
</feature>
<feature type="transmembrane region" description="Helical" evidence="1">
    <location>
        <begin position="84"/>
        <end position="101"/>
    </location>
</feature>
<sequence>MRPKIILLALMLVTVLPCTIQAAPSLPNGIFSSDDPINVNVTTEKKKEVIEINPNFFAGIAIDIVTVILIILCVYYPNYKKMDTIFTFILFNITIFLLTFVLNKVKLSMGAAFGLFAVFSMLRYRTSGISMKDMTYLFIFIAVGLISAIQMEIWDLAVICGIIFVATLLLDSKFVIKRESTKTVLFEKVEMIKPEFSADLLNELKNRTGLNIHRFDVNELNYMKDTASITIYYYE</sequence>
<evidence type="ECO:0000313" key="3">
    <source>
        <dbReference type="EMBL" id="GAT62123.1"/>
    </source>
</evidence>
<dbReference type="EMBL" id="BDCR01000001">
    <property type="protein sequence ID" value="GAT62123.1"/>
    <property type="molecule type" value="Genomic_DNA"/>
</dbReference>
<keyword evidence="1" id="KW-0472">Membrane</keyword>
<organism evidence="3 4">
    <name type="scientific">Paludibacter jiangxiensis</name>
    <dbReference type="NCBI Taxonomy" id="681398"/>
    <lineage>
        <taxon>Bacteria</taxon>
        <taxon>Pseudomonadati</taxon>
        <taxon>Bacteroidota</taxon>
        <taxon>Bacteroidia</taxon>
        <taxon>Bacteroidales</taxon>
        <taxon>Paludibacteraceae</taxon>
        <taxon>Paludibacter</taxon>
    </lineage>
</organism>
<feature type="transmembrane region" description="Helical" evidence="1">
    <location>
        <begin position="56"/>
        <end position="77"/>
    </location>
</feature>
<keyword evidence="2" id="KW-0732">Signal</keyword>
<evidence type="ECO:0008006" key="5">
    <source>
        <dbReference type="Google" id="ProtNLM"/>
    </source>
</evidence>
<evidence type="ECO:0000256" key="1">
    <source>
        <dbReference type="SAM" id="Phobius"/>
    </source>
</evidence>
<feature type="signal peptide" evidence="2">
    <location>
        <begin position="1"/>
        <end position="22"/>
    </location>
</feature>
<reference evidence="4" key="1">
    <citation type="submission" date="2016-04" db="EMBL/GenBank/DDBJ databases">
        <title>Draft genome sequence of Paludibacter jiangxiensis strain NM7.</title>
        <authorList>
            <person name="Qiu Y."/>
            <person name="Matsuura N."/>
            <person name="Ohashi A."/>
            <person name="Tourlousse M.D."/>
            <person name="Sekiguchi Y."/>
        </authorList>
    </citation>
    <scope>NUCLEOTIDE SEQUENCE [LARGE SCALE GENOMIC DNA]</scope>
    <source>
        <strain evidence="4">NM7</strain>
    </source>
</reference>
<keyword evidence="4" id="KW-1185">Reference proteome</keyword>
<evidence type="ECO:0000256" key="2">
    <source>
        <dbReference type="SAM" id="SignalP"/>
    </source>
</evidence>
<name>A0A170YW88_9BACT</name>
<proteinExistence type="predicted"/>
<feature type="transmembrane region" description="Helical" evidence="1">
    <location>
        <begin position="156"/>
        <end position="176"/>
    </location>
</feature>
<accession>A0A170YW88</accession>
<dbReference type="InterPro" id="IPR032531">
    <property type="entry name" value="DUF4956"/>
</dbReference>
<reference evidence="4" key="2">
    <citation type="journal article" date="2017" name="Genome Announc.">
        <title>Draft genome sequence of Paludibacter jiangxiensis NM7(T), a propionate-producing fermentative bacterium.</title>
        <authorList>
            <person name="Qiu Y.-L."/>
            <person name="Tourlousse D.M."/>
            <person name="Matsuura N."/>
            <person name="Ohashi A."/>
            <person name="Sekiguchi Y."/>
        </authorList>
    </citation>
    <scope>NUCLEOTIDE SEQUENCE [LARGE SCALE GENOMIC DNA]</scope>
    <source>
        <strain evidence="4">NM7</strain>
    </source>
</reference>
<dbReference type="Pfam" id="PF16316">
    <property type="entry name" value="DUF4956"/>
    <property type="match status" value="1"/>
</dbReference>